<dbReference type="HAMAP" id="MF_01398">
    <property type="entry name" value="ATP_synth_b_bprime"/>
    <property type="match status" value="1"/>
</dbReference>
<evidence type="ECO:0000256" key="9">
    <source>
        <dbReference type="ARBA" id="ARBA00023136"/>
    </source>
</evidence>
<keyword evidence="2 15" id="KW-0813">Transport</keyword>
<dbReference type="GO" id="GO:0045259">
    <property type="term" value="C:proton-transporting ATP synthase complex"/>
    <property type="evidence" value="ECO:0007669"/>
    <property type="project" value="UniProtKB-KW"/>
</dbReference>
<comment type="subcellular location">
    <subcellularLocation>
        <location evidence="15">Cell membrane</location>
        <topology evidence="15">Single-pass membrane protein</topology>
    </subcellularLocation>
    <subcellularLocation>
        <location evidence="14">Endomembrane system</location>
        <topology evidence="14">Single-pass membrane protein</topology>
    </subcellularLocation>
</comment>
<evidence type="ECO:0000256" key="3">
    <source>
        <dbReference type="ARBA" id="ARBA00022475"/>
    </source>
</evidence>
<evidence type="ECO:0000256" key="2">
    <source>
        <dbReference type="ARBA" id="ARBA00022448"/>
    </source>
</evidence>
<accession>A0AAU9C8F6</accession>
<keyword evidence="7 15" id="KW-1133">Transmembrane helix</keyword>
<evidence type="ECO:0000256" key="14">
    <source>
        <dbReference type="ARBA" id="ARBA00037847"/>
    </source>
</evidence>
<evidence type="ECO:0000256" key="13">
    <source>
        <dbReference type="ARBA" id="ARBA00026054"/>
    </source>
</evidence>
<dbReference type="InterPro" id="IPR002146">
    <property type="entry name" value="ATP_synth_b/b'su_bac/chlpt"/>
</dbReference>
<gene>
    <name evidence="15 18" type="primary">atpF</name>
    <name evidence="18" type="ORF">FUAX_08380</name>
</gene>
<sequence>MDLVTPSVGLIFWQTIIFLLTLFLLGKFAWKPIMKGLKDREDSITEALQTAEQARKEMAKLKADNEALIQEARKEREKIVKDAEAAGKRIKEEAKEQAAKESALLLANAKASIEAEKNAALAQVKNQVAEISLGIAEKVLRKSLQSDDEKKTLVASYVRDLNNN</sequence>
<keyword evidence="5 15" id="KW-0812">Transmembrane</keyword>
<dbReference type="GO" id="GO:0005886">
    <property type="term" value="C:plasma membrane"/>
    <property type="evidence" value="ECO:0007669"/>
    <property type="project" value="UniProtKB-SubCell"/>
</dbReference>
<dbReference type="Gene3D" id="1.20.5.620">
    <property type="entry name" value="F1F0 ATP synthase subunit B, membrane domain"/>
    <property type="match status" value="1"/>
</dbReference>
<evidence type="ECO:0000256" key="5">
    <source>
        <dbReference type="ARBA" id="ARBA00022692"/>
    </source>
</evidence>
<evidence type="ECO:0000256" key="12">
    <source>
        <dbReference type="ARBA" id="ARBA00025614"/>
    </source>
</evidence>
<evidence type="ECO:0000256" key="10">
    <source>
        <dbReference type="ARBA" id="ARBA00023310"/>
    </source>
</evidence>
<dbReference type="CDD" id="cd06503">
    <property type="entry name" value="ATP-synt_Fo_b"/>
    <property type="match status" value="1"/>
</dbReference>
<dbReference type="InterPro" id="IPR028987">
    <property type="entry name" value="ATP_synth_B-like_membr_sf"/>
</dbReference>
<evidence type="ECO:0000256" key="7">
    <source>
        <dbReference type="ARBA" id="ARBA00022989"/>
    </source>
</evidence>
<dbReference type="PANTHER" id="PTHR33445">
    <property type="entry name" value="ATP SYNTHASE SUBUNIT B', CHLOROPLASTIC"/>
    <property type="match status" value="1"/>
</dbReference>
<dbReference type="GO" id="GO:0012505">
    <property type="term" value="C:endomembrane system"/>
    <property type="evidence" value="ECO:0007669"/>
    <property type="project" value="UniProtKB-SubCell"/>
</dbReference>
<dbReference type="EMBL" id="AP025314">
    <property type="protein sequence ID" value="BDD08406.1"/>
    <property type="molecule type" value="Genomic_DNA"/>
</dbReference>
<comment type="similarity">
    <text evidence="1 15 16">Belongs to the ATPase B chain family.</text>
</comment>
<evidence type="ECO:0000313" key="18">
    <source>
        <dbReference type="EMBL" id="BDD08406.1"/>
    </source>
</evidence>
<keyword evidence="6 15" id="KW-0375">Hydrogen ion transport</keyword>
<keyword evidence="10 15" id="KW-0066">ATP synthesis</keyword>
<evidence type="ECO:0000313" key="19">
    <source>
        <dbReference type="Proteomes" id="UP001348817"/>
    </source>
</evidence>
<dbReference type="GO" id="GO:0046961">
    <property type="term" value="F:proton-transporting ATPase activity, rotational mechanism"/>
    <property type="evidence" value="ECO:0007669"/>
    <property type="project" value="TreeGrafter"/>
</dbReference>
<evidence type="ECO:0000256" key="15">
    <source>
        <dbReference type="HAMAP-Rule" id="MF_01398"/>
    </source>
</evidence>
<name>A0AAU9C8F6_9BACT</name>
<keyword evidence="17" id="KW-0175">Coiled coil</keyword>
<dbReference type="KEGG" id="fax:FUAX_08380"/>
<evidence type="ECO:0000256" key="17">
    <source>
        <dbReference type="SAM" id="Coils"/>
    </source>
</evidence>
<dbReference type="RefSeq" id="WP_338393668.1">
    <property type="nucleotide sequence ID" value="NZ_AP025314.1"/>
</dbReference>
<evidence type="ECO:0000256" key="11">
    <source>
        <dbReference type="ARBA" id="ARBA00025198"/>
    </source>
</evidence>
<comment type="function">
    <text evidence="11 15">F(1)F(0) ATP synthase produces ATP from ADP in the presence of a proton or sodium gradient. F-type ATPases consist of two structural domains, F(1) containing the extramembraneous catalytic core and F(0) containing the membrane proton channel, linked together by a central stalk and a peripheral stalk. During catalysis, ATP synthesis in the catalytic domain of F(1) is coupled via a rotary mechanism of the central stalk subunits to proton translocation.</text>
</comment>
<feature type="coiled-coil region" evidence="17">
    <location>
        <begin position="34"/>
        <end position="100"/>
    </location>
</feature>
<evidence type="ECO:0000256" key="8">
    <source>
        <dbReference type="ARBA" id="ARBA00023065"/>
    </source>
</evidence>
<keyword evidence="19" id="KW-1185">Reference proteome</keyword>
<comment type="subunit">
    <text evidence="15">F-type ATPases have 2 components, F(1) - the catalytic core - and F(0) - the membrane proton channel. F(1) has five subunits: alpha(3), beta(3), gamma(1), delta(1), epsilon(1). F(0) has three main subunits: a(1), b(2) and c(10-14). The alpha and beta chains form an alternating ring which encloses part of the gamma chain. F(1) is attached to F(0) by a central stalk formed by the gamma and epsilon chains, while a peripheral stalk is formed by the delta and b chains.</text>
</comment>
<evidence type="ECO:0000256" key="4">
    <source>
        <dbReference type="ARBA" id="ARBA00022547"/>
    </source>
</evidence>
<organism evidence="18 19">
    <name type="scientific">Fulvitalea axinellae</name>
    <dbReference type="NCBI Taxonomy" id="1182444"/>
    <lineage>
        <taxon>Bacteria</taxon>
        <taxon>Pseudomonadati</taxon>
        <taxon>Bacteroidota</taxon>
        <taxon>Cytophagia</taxon>
        <taxon>Cytophagales</taxon>
        <taxon>Persicobacteraceae</taxon>
        <taxon>Fulvitalea</taxon>
    </lineage>
</organism>
<evidence type="ECO:0000256" key="16">
    <source>
        <dbReference type="RuleBase" id="RU003848"/>
    </source>
</evidence>
<dbReference type="PANTHER" id="PTHR33445:SF1">
    <property type="entry name" value="ATP SYNTHASE SUBUNIT B"/>
    <property type="match status" value="1"/>
</dbReference>
<evidence type="ECO:0000256" key="1">
    <source>
        <dbReference type="ARBA" id="ARBA00005513"/>
    </source>
</evidence>
<feature type="transmembrane region" description="Helical" evidence="15">
    <location>
        <begin position="12"/>
        <end position="30"/>
    </location>
</feature>
<dbReference type="InterPro" id="IPR050059">
    <property type="entry name" value="ATP_synthase_B_chain"/>
</dbReference>
<keyword evidence="8 15" id="KW-0406">Ion transport</keyword>
<protein>
    <recommendedName>
        <fullName evidence="15">ATP synthase subunit b</fullName>
    </recommendedName>
    <alternativeName>
        <fullName evidence="15">ATP synthase F(0) sector subunit b</fullName>
    </alternativeName>
    <alternativeName>
        <fullName evidence="15">ATPase subunit I</fullName>
    </alternativeName>
    <alternativeName>
        <fullName evidence="15">F-type ATPase subunit b</fullName>
        <shortName evidence="15">F-ATPase subunit b</shortName>
    </alternativeName>
</protein>
<comment type="subunit">
    <text evidence="13">F-type ATPases have 2 components, F(1) - the catalytic core - and F(0) - the membrane proton channel. F(1) has five subunits: alpha(3), beta(3), gamma(1), delta(1), epsilon(1). F(0) has four main subunits: a(1), b(2) and c(10-14). The alpha and beta chains form an alternating ring which encloses part of the gamma chain. F(1) is attached to F(0) by a central stalk formed by the gamma and epsilon chains, while a peripheral stalk is formed by the delta and b chains.</text>
</comment>
<reference evidence="18 19" key="1">
    <citation type="submission" date="2021-12" db="EMBL/GenBank/DDBJ databases">
        <title>Genome sequencing of bacteria with rrn-lacking chromosome and rrn-plasmid.</title>
        <authorList>
            <person name="Anda M."/>
            <person name="Iwasaki W."/>
        </authorList>
    </citation>
    <scope>NUCLEOTIDE SEQUENCE [LARGE SCALE GENOMIC DNA]</scope>
    <source>
        <strain evidence="18 19">DSM 100852</strain>
    </source>
</reference>
<dbReference type="SUPFAM" id="SSF81573">
    <property type="entry name" value="F1F0 ATP synthase subunit B, membrane domain"/>
    <property type="match status" value="1"/>
</dbReference>
<dbReference type="AlphaFoldDB" id="A0AAU9C8F6"/>
<evidence type="ECO:0000256" key="6">
    <source>
        <dbReference type="ARBA" id="ARBA00022781"/>
    </source>
</evidence>
<dbReference type="GO" id="GO:0046933">
    <property type="term" value="F:proton-transporting ATP synthase activity, rotational mechanism"/>
    <property type="evidence" value="ECO:0007669"/>
    <property type="project" value="UniProtKB-UniRule"/>
</dbReference>
<comment type="function">
    <text evidence="12">Component of the F(0) channel, it forms part of the peripheral stalk, linking F(1) to F(0). The b'-subunit is a diverged and duplicated form of b found in plants and photosynthetic bacteria.</text>
</comment>
<dbReference type="Pfam" id="PF00430">
    <property type="entry name" value="ATP-synt_B"/>
    <property type="match status" value="1"/>
</dbReference>
<proteinExistence type="inferred from homology"/>
<keyword evidence="4 15" id="KW-0138">CF(0)</keyword>
<dbReference type="NCBIfam" id="TIGR01144">
    <property type="entry name" value="ATP_synt_b"/>
    <property type="match status" value="1"/>
</dbReference>
<dbReference type="Proteomes" id="UP001348817">
    <property type="component" value="Chromosome"/>
</dbReference>
<dbReference type="InterPro" id="IPR005864">
    <property type="entry name" value="ATP_synth_F0_bsu_bac"/>
</dbReference>
<keyword evidence="3 15" id="KW-1003">Cell membrane</keyword>
<keyword evidence="9 15" id="KW-0472">Membrane</keyword>